<dbReference type="InterPro" id="IPR047089">
    <property type="entry name" value="Asp-tRNA-ligase_1_N"/>
</dbReference>
<reference evidence="13" key="1">
    <citation type="submission" date="2019-04" db="EMBL/GenBank/DDBJ databases">
        <authorList>
            <consortium name="Pathogen Informatics"/>
        </authorList>
    </citation>
    <scope>NUCLEOTIDE SEQUENCE</scope>
    <source>
        <strain evidence="13">GPSC58</strain>
    </source>
</reference>
<dbReference type="EMBL" id="CAATGF010000014">
    <property type="protein sequence ID" value="VNP41241.1"/>
    <property type="molecule type" value="Genomic_DNA"/>
</dbReference>
<dbReference type="EMBL" id="CAATFD010000004">
    <property type="protein sequence ID" value="VNO72839.1"/>
    <property type="molecule type" value="Genomic_DNA"/>
</dbReference>
<comment type="similarity">
    <text evidence="1 8">Belongs to the class-II aminoacyl-tRNA synthetase family. Type 1 subfamily.</text>
</comment>
<feature type="binding site" evidence="8">
    <location>
        <position position="220"/>
    </location>
    <ligand>
        <name>L-aspartate</name>
        <dbReference type="ChEBI" id="CHEBI:29991"/>
    </ligand>
</feature>
<evidence type="ECO:0000256" key="7">
    <source>
        <dbReference type="ARBA" id="ARBA00023146"/>
    </source>
</evidence>
<dbReference type="InterPro" id="IPR004364">
    <property type="entry name" value="Aa-tRNA-synt_II"/>
</dbReference>
<keyword evidence="5 8" id="KW-0067">ATP-binding</keyword>
<dbReference type="GO" id="GO:0005737">
    <property type="term" value="C:cytoplasm"/>
    <property type="evidence" value="ECO:0007669"/>
    <property type="project" value="UniProtKB-SubCell"/>
</dbReference>
<keyword evidence="2 8" id="KW-0963">Cytoplasm</keyword>
<dbReference type="CDD" id="cd04317">
    <property type="entry name" value="EcAspRS_like_N"/>
    <property type="match status" value="1"/>
</dbReference>
<dbReference type="NCBIfam" id="TIGR00459">
    <property type="entry name" value="aspS_bact"/>
    <property type="match status" value="1"/>
</dbReference>
<keyword evidence="3 8" id="KW-0436">Ligase</keyword>
<dbReference type="InterPro" id="IPR002312">
    <property type="entry name" value="Asp/Asn-tRNA-synth_IIb"/>
</dbReference>
<dbReference type="PANTHER" id="PTHR22594">
    <property type="entry name" value="ASPARTYL/LYSYL-TRNA SYNTHETASE"/>
    <property type="match status" value="1"/>
</dbReference>
<feature type="binding site" evidence="8">
    <location>
        <position position="484"/>
    </location>
    <ligand>
        <name>L-aspartate</name>
        <dbReference type="ChEBI" id="CHEBI:29991"/>
    </ligand>
</feature>
<feature type="domain" description="Aminoacyl-transfer RNA synthetases class-II family profile" evidence="9">
    <location>
        <begin position="141"/>
        <end position="550"/>
    </location>
</feature>
<keyword evidence="7 8" id="KW-0030">Aminoacyl-tRNA synthetase</keyword>
<dbReference type="InterPro" id="IPR045864">
    <property type="entry name" value="aa-tRNA-synth_II/BPL/LPL"/>
</dbReference>
<dbReference type="InterPro" id="IPR006195">
    <property type="entry name" value="aa-tRNA-synth_II"/>
</dbReference>
<protein>
    <recommendedName>
        <fullName evidence="8">Aspartate--tRNA ligase</fullName>
        <ecNumber evidence="8">6.1.1.12</ecNumber>
    </recommendedName>
    <alternativeName>
        <fullName evidence="8">Aspartyl-tRNA synthetase</fullName>
        <shortName evidence="8">AspRS</shortName>
    </alternativeName>
</protein>
<comment type="caution">
    <text evidence="8">Lacks conserved residue(s) required for the propagation of feature annotation.</text>
</comment>
<dbReference type="EC" id="6.1.1.12" evidence="8"/>
<evidence type="ECO:0000256" key="1">
    <source>
        <dbReference type="ARBA" id="ARBA00006303"/>
    </source>
</evidence>
<dbReference type="CDD" id="cd00777">
    <property type="entry name" value="AspRS_core"/>
    <property type="match status" value="1"/>
</dbReference>
<feature type="binding site" evidence="8">
    <location>
        <position position="443"/>
    </location>
    <ligand>
        <name>L-aspartate</name>
        <dbReference type="ChEBI" id="CHEBI:29991"/>
    </ligand>
</feature>
<dbReference type="EMBL" id="CAATII010000004">
    <property type="protein sequence ID" value="VNQ65816.1"/>
    <property type="molecule type" value="Genomic_DNA"/>
</dbReference>
<keyword evidence="4 8" id="KW-0547">Nucleotide-binding</keyword>
<feature type="region of interest" description="Aspartate" evidence="8">
    <location>
        <begin position="198"/>
        <end position="201"/>
    </location>
</feature>
<dbReference type="SUPFAM" id="SSF50249">
    <property type="entry name" value="Nucleic acid-binding proteins"/>
    <property type="match status" value="1"/>
</dbReference>
<proteinExistence type="inferred from homology"/>
<evidence type="ECO:0000256" key="5">
    <source>
        <dbReference type="ARBA" id="ARBA00022840"/>
    </source>
</evidence>
<dbReference type="PROSITE" id="PS50862">
    <property type="entry name" value="AA_TRNA_LIGASE_II"/>
    <property type="match status" value="1"/>
</dbReference>
<evidence type="ECO:0000256" key="4">
    <source>
        <dbReference type="ARBA" id="ARBA00022741"/>
    </source>
</evidence>
<dbReference type="GO" id="GO:0140096">
    <property type="term" value="F:catalytic activity, acting on a protein"/>
    <property type="evidence" value="ECO:0007669"/>
    <property type="project" value="UniProtKB-ARBA"/>
</dbReference>
<keyword evidence="6 8" id="KW-0648">Protein biosynthesis</keyword>
<evidence type="ECO:0000256" key="2">
    <source>
        <dbReference type="ARBA" id="ARBA00022490"/>
    </source>
</evidence>
<feature type="binding site" evidence="8">
    <location>
        <begin position="220"/>
        <end position="222"/>
    </location>
    <ligand>
        <name>ATP</name>
        <dbReference type="ChEBI" id="CHEBI:30616"/>
    </ligand>
</feature>
<dbReference type="EMBL" id="CAATFW010000005">
    <property type="protein sequence ID" value="VNP26120.1"/>
    <property type="molecule type" value="Genomic_DNA"/>
</dbReference>
<evidence type="ECO:0000313" key="12">
    <source>
        <dbReference type="EMBL" id="VNP26120.1"/>
    </source>
</evidence>
<comment type="function">
    <text evidence="8">Catalyzes the attachment of L-aspartate to tRNA(Asp) in a two-step reaction: L-aspartate is first activated by ATP to form Asp-AMP and then transferred to the acceptor end of tRNA(Asp).</text>
</comment>
<dbReference type="AlphaFoldDB" id="A0A4J1U8T7"/>
<dbReference type="Gene3D" id="2.40.50.140">
    <property type="entry name" value="Nucleic acid-binding proteins"/>
    <property type="match status" value="1"/>
</dbReference>
<dbReference type="InterPro" id="IPR004365">
    <property type="entry name" value="NA-bd_OB_tRNA"/>
</dbReference>
<evidence type="ECO:0000256" key="6">
    <source>
        <dbReference type="ARBA" id="ARBA00022917"/>
    </source>
</evidence>
<feature type="binding site" evidence="8">
    <location>
        <position position="229"/>
    </location>
    <ligand>
        <name>ATP</name>
        <dbReference type="ChEBI" id="CHEBI:30616"/>
    </ligand>
</feature>
<accession>A0A4J1U8T7</accession>
<dbReference type="GO" id="GO:0006422">
    <property type="term" value="P:aspartyl-tRNA aminoacylation"/>
    <property type="evidence" value="ECO:0007669"/>
    <property type="project" value="UniProtKB-UniRule"/>
</dbReference>
<evidence type="ECO:0000259" key="9">
    <source>
        <dbReference type="PROSITE" id="PS50862"/>
    </source>
</evidence>
<dbReference type="NCBIfam" id="NF001750">
    <property type="entry name" value="PRK00476.1"/>
    <property type="match status" value="1"/>
</dbReference>
<dbReference type="Pfam" id="PF02938">
    <property type="entry name" value="GAD"/>
    <property type="match status" value="1"/>
</dbReference>
<comment type="subcellular location">
    <subcellularLocation>
        <location evidence="8">Cytoplasm</location>
    </subcellularLocation>
</comment>
<dbReference type="EMBL" id="CAATFR010000004">
    <property type="protein sequence ID" value="VNP06141.1"/>
    <property type="molecule type" value="Genomic_DNA"/>
</dbReference>
<feature type="binding site" evidence="8">
    <location>
        <position position="477"/>
    </location>
    <ligand>
        <name>ATP</name>
        <dbReference type="ChEBI" id="CHEBI:30616"/>
    </ligand>
</feature>
<dbReference type="GO" id="GO:0016740">
    <property type="term" value="F:transferase activity"/>
    <property type="evidence" value="ECO:0007669"/>
    <property type="project" value="UniProtKB-ARBA"/>
</dbReference>
<sequence length="587" mass="66214">MKRSMYAGRVREEHIGQEITLKGWVGRRRDLGGLIFIDLRDREGIMQLVINPEKVSAEVMATAESLRSEFVIEVTGQVAAREQANDKLPTGAVELNVTALIVLNTAKTTPFEIKDGIEANDDTRLRYRYLDLRRPEMLENLKLRAKVTHSIRNYLDELEFIDVETPFLSKSTPEGARDYLVPSRVNKGHFYALPQSPQITKQLLMNAGFDRYYQIVKCFRDEDLRGDRQPEFTQVDLETSFLTEKEIQDITEGLIARVMKETKGIEVTLPFPRMKYDDAMALYGSDKPDTRFDMLLQDLTEVVKGVDFKVFSEALAVKAIVVKGAADNYSRKDIDKMTEVAKQYGAKGLAWVKVVDGELNGPVAKFLTGIQEELTTALALEDKDLVLFVADTLEVANATLGALRGRIAKELGLIDNDKFNFLWVVDWPMFEWSEEEGRYMSAHHPFTLSQEETAHELEGDLAKVRAIAYDIVLNGYELGGGSLRINQKDLQERMFKALGFSAEEANDQFGFLLEAMDYGFPPHGGLAIGLDRFVMLLAGEENIREVIAFPKNNKATDPMTQAPSTVALKQLEELSLQVEEDETNKTN</sequence>
<dbReference type="GO" id="GO:0003676">
    <property type="term" value="F:nucleic acid binding"/>
    <property type="evidence" value="ECO:0007669"/>
    <property type="project" value="InterPro"/>
</dbReference>
<dbReference type="Pfam" id="PF00152">
    <property type="entry name" value="tRNA-synt_2"/>
    <property type="match status" value="1"/>
</dbReference>
<dbReference type="InterPro" id="IPR047090">
    <property type="entry name" value="AspRS_core"/>
</dbReference>
<dbReference type="Gene3D" id="3.30.1360.30">
    <property type="entry name" value="GAD-like domain"/>
    <property type="match status" value="1"/>
</dbReference>
<dbReference type="HAMAP" id="MF_00044">
    <property type="entry name" value="Asp_tRNA_synth_type1"/>
    <property type="match status" value="1"/>
</dbReference>
<organism evidence="13">
    <name type="scientific">Streptococcus pneumoniae</name>
    <dbReference type="NCBI Taxonomy" id="1313"/>
    <lineage>
        <taxon>Bacteria</taxon>
        <taxon>Bacillati</taxon>
        <taxon>Bacillota</taxon>
        <taxon>Bacilli</taxon>
        <taxon>Lactobacillales</taxon>
        <taxon>Streptococcaceae</taxon>
        <taxon>Streptococcus</taxon>
    </lineage>
</organism>
<evidence type="ECO:0000313" key="11">
    <source>
        <dbReference type="EMBL" id="VNP06141.1"/>
    </source>
</evidence>
<dbReference type="InterPro" id="IPR012340">
    <property type="entry name" value="NA-bd_OB-fold"/>
</dbReference>
<name>A0A4J1U8T7_STREE</name>
<feature type="binding site" evidence="8">
    <location>
        <begin position="529"/>
        <end position="532"/>
    </location>
    <ligand>
        <name>ATP</name>
        <dbReference type="ChEBI" id="CHEBI:30616"/>
    </ligand>
</feature>
<evidence type="ECO:0000313" key="10">
    <source>
        <dbReference type="EMBL" id="VNO72839.1"/>
    </source>
</evidence>
<dbReference type="PANTHER" id="PTHR22594:SF5">
    <property type="entry name" value="ASPARTATE--TRNA LIGASE, MITOCHONDRIAL"/>
    <property type="match status" value="1"/>
</dbReference>
<evidence type="ECO:0000313" key="13">
    <source>
        <dbReference type="EMBL" id="VNP41241.1"/>
    </source>
</evidence>
<evidence type="ECO:0000256" key="8">
    <source>
        <dbReference type="HAMAP-Rule" id="MF_00044"/>
    </source>
</evidence>
<dbReference type="GO" id="GO:0004815">
    <property type="term" value="F:aspartate-tRNA ligase activity"/>
    <property type="evidence" value="ECO:0007669"/>
    <property type="project" value="UniProtKB-UniRule"/>
</dbReference>
<comment type="catalytic activity">
    <reaction evidence="8">
        <text>tRNA(Asp) + L-aspartate + ATP = L-aspartyl-tRNA(Asp) + AMP + diphosphate</text>
        <dbReference type="Rhea" id="RHEA:19649"/>
        <dbReference type="Rhea" id="RHEA-COMP:9660"/>
        <dbReference type="Rhea" id="RHEA-COMP:9678"/>
        <dbReference type="ChEBI" id="CHEBI:29991"/>
        <dbReference type="ChEBI" id="CHEBI:30616"/>
        <dbReference type="ChEBI" id="CHEBI:33019"/>
        <dbReference type="ChEBI" id="CHEBI:78442"/>
        <dbReference type="ChEBI" id="CHEBI:78516"/>
        <dbReference type="ChEBI" id="CHEBI:456215"/>
        <dbReference type="EC" id="6.1.1.12"/>
    </reaction>
</comment>
<dbReference type="InterPro" id="IPR004524">
    <property type="entry name" value="Asp-tRNA-ligase_1"/>
</dbReference>
<dbReference type="Pfam" id="PF01336">
    <property type="entry name" value="tRNA_anti-codon"/>
    <property type="match status" value="1"/>
</dbReference>
<dbReference type="InterPro" id="IPR004115">
    <property type="entry name" value="GAD-like_sf"/>
</dbReference>
<gene>
    <name evidence="8 13" type="primary">aspS</name>
    <name evidence="14" type="ORF">SAMEA2627245_01062</name>
    <name evidence="10" type="ORF">SAMEA3172907_01048</name>
    <name evidence="11" type="ORF">SAMEA3172908_00806</name>
    <name evidence="13" type="ORF">SAMEA3309548_01859</name>
    <name evidence="12" type="ORF">SAMEA3381410_01184</name>
</gene>
<dbReference type="PRINTS" id="PR01042">
    <property type="entry name" value="TRNASYNTHASP"/>
</dbReference>
<dbReference type="SUPFAM" id="SSF55261">
    <property type="entry name" value="GAD domain-like"/>
    <property type="match status" value="1"/>
</dbReference>
<evidence type="ECO:0000256" key="3">
    <source>
        <dbReference type="ARBA" id="ARBA00022598"/>
    </source>
</evidence>
<dbReference type="Gene3D" id="3.30.930.10">
    <property type="entry name" value="Bira Bifunctional Protein, Domain 2"/>
    <property type="match status" value="1"/>
</dbReference>
<dbReference type="GO" id="GO:0005524">
    <property type="term" value="F:ATP binding"/>
    <property type="evidence" value="ECO:0007669"/>
    <property type="project" value="UniProtKB-UniRule"/>
</dbReference>
<dbReference type="RefSeq" id="WP_130897990.1">
    <property type="nucleotide sequence ID" value="NZ_LR216033.1"/>
</dbReference>
<feature type="binding site" evidence="8">
    <location>
        <position position="174"/>
    </location>
    <ligand>
        <name>L-aspartate</name>
        <dbReference type="ChEBI" id="CHEBI:29991"/>
    </ligand>
</feature>
<comment type="subunit">
    <text evidence="8">Homodimer.</text>
</comment>
<evidence type="ECO:0000313" key="14">
    <source>
        <dbReference type="EMBL" id="VNQ65816.1"/>
    </source>
</evidence>
<dbReference type="SUPFAM" id="SSF55681">
    <property type="entry name" value="Class II aaRS and biotin synthetases"/>
    <property type="match status" value="1"/>
</dbReference>
<dbReference type="InterPro" id="IPR029351">
    <property type="entry name" value="GAD_dom"/>
</dbReference>